<reference evidence="1" key="1">
    <citation type="submission" date="2021-02" db="EMBL/GenBank/DDBJ databases">
        <title>Infant gut strain persistence is associated with maternal origin, phylogeny, and functional potential including surface adhesion and iron acquisition.</title>
        <authorList>
            <person name="Lou Y.C."/>
        </authorList>
    </citation>
    <scope>NUCLEOTIDE SEQUENCE</scope>
    <source>
        <strain evidence="1">L2_039_000G1_dasL2_039_000G1_maxbin2.maxbin.077</strain>
    </source>
</reference>
<name>A0A9E1LYE2_9FIRM</name>
<evidence type="ECO:0000313" key="2">
    <source>
        <dbReference type="Proteomes" id="UP000811365"/>
    </source>
</evidence>
<accession>A0A9E1LYE2</accession>
<evidence type="ECO:0008006" key="3">
    <source>
        <dbReference type="Google" id="ProtNLM"/>
    </source>
</evidence>
<evidence type="ECO:0000313" key="1">
    <source>
        <dbReference type="EMBL" id="MBS6621780.1"/>
    </source>
</evidence>
<dbReference type="Proteomes" id="UP000811365">
    <property type="component" value="Unassembled WGS sequence"/>
</dbReference>
<sequence>MLDIRLNEDGDIAISKNGDISTTESVRQAVMIRLRWIYDEWRLGPELGFPWFEEVFIKNPNTIKIKTLVRDEILKVKEVKAATVTSVDYNPAKRTATFRYTVTVGEDTFREEVTLYG</sequence>
<dbReference type="Pfam" id="PF10934">
    <property type="entry name" value="Sheath_initiator"/>
    <property type="match status" value="1"/>
</dbReference>
<dbReference type="InterPro" id="IPR020288">
    <property type="entry name" value="Sheath_initiator"/>
</dbReference>
<gene>
    <name evidence="1" type="ORF">KH315_06395</name>
</gene>
<organism evidence="1 2">
    <name type="scientific">Faecalibacterium prausnitzii</name>
    <dbReference type="NCBI Taxonomy" id="853"/>
    <lineage>
        <taxon>Bacteria</taxon>
        <taxon>Bacillati</taxon>
        <taxon>Bacillota</taxon>
        <taxon>Clostridia</taxon>
        <taxon>Eubacteriales</taxon>
        <taxon>Oscillospiraceae</taxon>
        <taxon>Faecalibacterium</taxon>
    </lineage>
</organism>
<proteinExistence type="predicted"/>
<protein>
    <recommendedName>
        <fullName evidence="3">DUF2634 domain-containing protein</fullName>
    </recommendedName>
</protein>
<comment type="caution">
    <text evidence="1">The sequence shown here is derived from an EMBL/GenBank/DDBJ whole genome shotgun (WGS) entry which is preliminary data.</text>
</comment>
<dbReference type="EMBL" id="JAGZYH010000019">
    <property type="protein sequence ID" value="MBS6621780.1"/>
    <property type="molecule type" value="Genomic_DNA"/>
</dbReference>
<dbReference type="AlphaFoldDB" id="A0A9E1LYE2"/>